<evidence type="ECO:0008006" key="3">
    <source>
        <dbReference type="Google" id="ProtNLM"/>
    </source>
</evidence>
<name>A0A0X2NJR9_9CORY</name>
<dbReference type="Proteomes" id="UP000182498">
    <property type="component" value="Unassembled WGS sequence"/>
</dbReference>
<organism evidence="1 2">
    <name type="scientific">Corynebacterium variabile</name>
    <dbReference type="NCBI Taxonomy" id="1727"/>
    <lineage>
        <taxon>Bacteria</taxon>
        <taxon>Bacillati</taxon>
        <taxon>Actinomycetota</taxon>
        <taxon>Actinomycetes</taxon>
        <taxon>Mycobacteriales</taxon>
        <taxon>Corynebacteriaceae</taxon>
        <taxon>Corynebacterium</taxon>
    </lineage>
</organism>
<evidence type="ECO:0000313" key="1">
    <source>
        <dbReference type="EMBL" id="CUU65726.1"/>
    </source>
</evidence>
<dbReference type="AlphaFoldDB" id="A0A0X2NJR9"/>
<reference evidence="2" key="1">
    <citation type="submission" date="2015-11" db="EMBL/GenBank/DDBJ databases">
        <authorList>
            <person name="Dugat-Bony E."/>
        </authorList>
    </citation>
    <scope>NUCLEOTIDE SEQUENCE [LARGE SCALE GENOMIC DNA]</scope>
    <source>
        <strain evidence="2">Mu292</strain>
    </source>
</reference>
<proteinExistence type="predicted"/>
<keyword evidence="2" id="KW-1185">Reference proteome</keyword>
<protein>
    <recommendedName>
        <fullName evidence="3">DNA methylase adenine-specific domain-containing protein</fullName>
    </recommendedName>
</protein>
<dbReference type="OrthoDB" id="9784823at2"/>
<dbReference type="RefSeq" id="WP_141657031.1">
    <property type="nucleotide sequence ID" value="NZ_FAUH01000006.1"/>
</dbReference>
<sequence length="671" mass="72921">MPQQNPTLSMQGIADLAQVKRPVVSVWRTRYADSEQPFPAPVQEDPLRFGAREVAEWLTETGRGNNEHAAVENPLHADLRARLFADPETTSALLLLAELLGEPLGGFFPEELVREYVEEDLPVPADEILDWHALDEAIDTGDLAGVDALAEAAFSARNALDLLISSFTDRGGVWASEALTQQAQTLLGTVCAELYRDAPTRRIVPAGIGGMVLVDALLPHLTEQDTPVFSYRDSLLDTPEGRASWRRLRAHGYYTSPYAEGDAELPLELPAPELHLAAWQTPSTPDEFLSWVDDMVVALSPGDALVVLGPSTAMVDAAAHRSRTEFLRPRGGYLAPLRYCSELPKGMSRFGGRRRLALWVFAEPSSEPQTGAQAGQPPMTVVGVHSGRRADASFVSDLAADVAISAGDREGIRAHAFRTSVALSTERFLTQDEFSARTPERSAIDGGDLLASYWELHGEDITGLRMMAGTADQVKILFTEAIGSRAKDITGNRVPAQALTTPQSGAVGVIGTQEIRNPESPRLRAIDRLMLEEVAHQAQFTEPGDVIYVATGGSPAAIVDRTGGNVVEAPARTLRCLPPTLGHALVPDVVAADICAEDRRDRKTWQLRLVPTGQVDTVIQATTRIRRSRDELYEELARLSALEKALLHGLTSNALRKDHDNTNPHNSKDAL</sequence>
<evidence type="ECO:0000313" key="2">
    <source>
        <dbReference type="Proteomes" id="UP000182498"/>
    </source>
</evidence>
<accession>A0A0X2NJR9</accession>
<gene>
    <name evidence="1" type="ORF">CVAR292_01058</name>
</gene>
<dbReference type="EMBL" id="FAUH01000006">
    <property type="protein sequence ID" value="CUU65726.1"/>
    <property type="molecule type" value="Genomic_DNA"/>
</dbReference>